<dbReference type="AlphaFoldDB" id="A0A382BE08"/>
<evidence type="ECO:0000256" key="3">
    <source>
        <dbReference type="ARBA" id="ARBA00043995"/>
    </source>
</evidence>
<dbReference type="Gene3D" id="3.40.50.2000">
    <property type="entry name" value="Glycogen Phosphorylase B"/>
    <property type="match status" value="2"/>
</dbReference>
<dbReference type="InterPro" id="IPR011910">
    <property type="entry name" value="RfaF"/>
</dbReference>
<reference evidence="6" key="1">
    <citation type="submission" date="2018-05" db="EMBL/GenBank/DDBJ databases">
        <authorList>
            <person name="Lanie J.A."/>
            <person name="Ng W.-L."/>
            <person name="Kazmierczak K.M."/>
            <person name="Andrzejewski T.M."/>
            <person name="Davidsen T.M."/>
            <person name="Wayne K.J."/>
            <person name="Tettelin H."/>
            <person name="Glass J.I."/>
            <person name="Rusch D."/>
            <person name="Podicherti R."/>
            <person name="Tsui H.-C.T."/>
            <person name="Winkler M.E."/>
        </authorList>
    </citation>
    <scope>NUCLEOTIDE SEQUENCE</scope>
</reference>
<dbReference type="EMBL" id="UINC01029400">
    <property type="protein sequence ID" value="SVB12055.1"/>
    <property type="molecule type" value="Genomic_DNA"/>
</dbReference>
<proteinExistence type="inferred from homology"/>
<dbReference type="GO" id="GO:0009244">
    <property type="term" value="P:lipopolysaccharide core region biosynthetic process"/>
    <property type="evidence" value="ECO:0007669"/>
    <property type="project" value="TreeGrafter"/>
</dbReference>
<evidence type="ECO:0000256" key="5">
    <source>
        <dbReference type="ARBA" id="ARBA00047503"/>
    </source>
</evidence>
<dbReference type="InterPro" id="IPR051199">
    <property type="entry name" value="LPS_LOS_Heptosyltrfase"/>
</dbReference>
<dbReference type="GO" id="GO:0008713">
    <property type="term" value="F:ADP-heptose-lipopolysaccharide heptosyltransferase activity"/>
    <property type="evidence" value="ECO:0007669"/>
    <property type="project" value="UniProtKB-EC"/>
</dbReference>
<dbReference type="Pfam" id="PF01075">
    <property type="entry name" value="Glyco_transf_9"/>
    <property type="match status" value="1"/>
</dbReference>
<comment type="catalytic activity">
    <reaction evidence="5">
        <text>an L-alpha-D-Hep-(1-&gt;5)-[alpha-Kdo-(2-&gt;4)]-alpha-Kdo-(2-&gt;6)-lipid A + ADP-L-glycero-beta-D-manno-heptose = an L-alpha-D-Hep-(1-&gt;3)-L-alpha-D-Hep-(1-&gt;5)-[alpha-Kdo-(2-&gt;4)]-alpha-Kdo-(2-&gt;6)-lipid A + ADP + H(+)</text>
        <dbReference type="Rhea" id="RHEA:74071"/>
        <dbReference type="ChEBI" id="CHEBI:15378"/>
        <dbReference type="ChEBI" id="CHEBI:61506"/>
        <dbReference type="ChEBI" id="CHEBI:193068"/>
        <dbReference type="ChEBI" id="CHEBI:193069"/>
        <dbReference type="ChEBI" id="CHEBI:456216"/>
        <dbReference type="EC" id="2.4.99.24"/>
    </reaction>
</comment>
<accession>A0A382BE08</accession>
<dbReference type="PANTHER" id="PTHR30160">
    <property type="entry name" value="TETRAACYLDISACCHARIDE 4'-KINASE-RELATED"/>
    <property type="match status" value="1"/>
</dbReference>
<evidence type="ECO:0000256" key="4">
    <source>
        <dbReference type="ARBA" id="ARBA00044042"/>
    </source>
</evidence>
<sequence length="317" mass="34645">MALPVLRVIQRSCERTVLWGPSPYLELLAASGLPLNYLPYQRRCGVAGVSDAIHAVADMRRFRTDAILVLPNSFESALLATIAGIPRRVGYATDGRELLLTDIVSEIRPKHMVHEADRFARLAEHAGFAAAGPNDDRLRISEPDNHITKNLLPSNKYVGIFAGSANDPAKRWPARSFAHLIDLLHQEWGIHPVLFGNNADRSVNDAIIAACKTEVANLSGISLTDLARALMKCRMIVSNDTGGAHLSAALGRPTAVVFGPTDPARSCPRGDHVLELSTQRFCQPCGYGECPLDHACMEKLSPDRLLTKLEGFWRTAL</sequence>
<evidence type="ECO:0000313" key="6">
    <source>
        <dbReference type="EMBL" id="SVB12055.1"/>
    </source>
</evidence>
<dbReference type="PANTHER" id="PTHR30160:SF7">
    <property type="entry name" value="ADP-HEPTOSE--LPS HEPTOSYLTRANSFERASE 2"/>
    <property type="match status" value="1"/>
</dbReference>
<protein>
    <recommendedName>
        <fullName evidence="4">lipopolysaccharide heptosyltransferase II</fullName>
        <ecNumber evidence="4">2.4.99.24</ecNumber>
    </recommendedName>
</protein>
<evidence type="ECO:0000256" key="1">
    <source>
        <dbReference type="ARBA" id="ARBA00022676"/>
    </source>
</evidence>
<dbReference type="SUPFAM" id="SSF53756">
    <property type="entry name" value="UDP-Glycosyltransferase/glycogen phosphorylase"/>
    <property type="match status" value="1"/>
</dbReference>
<gene>
    <name evidence="6" type="ORF">METZ01_LOCUS164909</name>
</gene>
<organism evidence="6">
    <name type="scientific">marine metagenome</name>
    <dbReference type="NCBI Taxonomy" id="408172"/>
    <lineage>
        <taxon>unclassified sequences</taxon>
        <taxon>metagenomes</taxon>
        <taxon>ecological metagenomes</taxon>
    </lineage>
</organism>
<evidence type="ECO:0000256" key="2">
    <source>
        <dbReference type="ARBA" id="ARBA00022679"/>
    </source>
</evidence>
<dbReference type="InterPro" id="IPR002201">
    <property type="entry name" value="Glyco_trans_9"/>
</dbReference>
<keyword evidence="2" id="KW-0808">Transferase</keyword>
<dbReference type="NCBIfam" id="TIGR02195">
    <property type="entry name" value="heptsyl_trn_II"/>
    <property type="match status" value="1"/>
</dbReference>
<dbReference type="GO" id="GO:0005829">
    <property type="term" value="C:cytosol"/>
    <property type="evidence" value="ECO:0007669"/>
    <property type="project" value="TreeGrafter"/>
</dbReference>
<dbReference type="CDD" id="cd03789">
    <property type="entry name" value="GT9_LPS_heptosyltransferase"/>
    <property type="match status" value="1"/>
</dbReference>
<keyword evidence="1" id="KW-0328">Glycosyltransferase</keyword>
<dbReference type="EC" id="2.4.99.24" evidence="4"/>
<name>A0A382BE08_9ZZZZ</name>
<comment type="similarity">
    <text evidence="3">Belongs to the glycosyltransferase 9 family.</text>
</comment>